<protein>
    <submittedName>
        <fullName evidence="2">Tetratricopeptide repeat protein</fullName>
    </submittedName>
</protein>
<evidence type="ECO:0000256" key="1">
    <source>
        <dbReference type="PROSITE-ProRule" id="PRU00339"/>
    </source>
</evidence>
<sequence>MKSVWVYAVVMIVVLIGGAVGSSGSMVADGLPESSLVIVTGSSYVGTLVNNGFVIGDGTLVVTCDHAVFEKSKGGRHRAAVLVSVFSPYLGEACSARVLASDEELDLAVLEVPWKGHPALSLADSRAIASAQSACVTSLHSVIQHMEDQAGTDVETFAVDEEQLPVAFIAVRGQEPQFVALDAIGQLGPGWSGSPILVPGTDSAIGCFASITRTGEESGVLRHEAKGAAATRVAWLLGNDFDQNRLLRVDAPLQSPSDAHEACSLALRIRRSVRPGRHESSEELIRTFLRLRPDSAYGHRMLAMVNEDLGRMDAARQSFKRTLELDPNNLNTQIHYAQFLTEIGEPNEAQRILEPLWLLGESRTLAAIALVNLFSARKDFGRCLQILEETVRDDSRNAYLWQQMAATRMQLQGAQAAIEPIARAVELCPERGPLRGGLAQLLEKTGAFGEAERHFRKLLEIEPENPVVHYWLADFLRKHRPQAGAEALEIAEKAVRQPPRGGLTTERIQELIQRLREQRQPAVQQ</sequence>
<dbReference type="Proteomes" id="UP001431776">
    <property type="component" value="Unassembled WGS sequence"/>
</dbReference>
<dbReference type="PANTHER" id="PTHR12558">
    <property type="entry name" value="CELL DIVISION CYCLE 16,23,27"/>
    <property type="match status" value="1"/>
</dbReference>
<feature type="repeat" description="TPR" evidence="1">
    <location>
        <begin position="296"/>
        <end position="329"/>
    </location>
</feature>
<proteinExistence type="predicted"/>
<dbReference type="Pfam" id="PF13365">
    <property type="entry name" value="Trypsin_2"/>
    <property type="match status" value="1"/>
</dbReference>
<keyword evidence="3" id="KW-1185">Reference proteome</keyword>
<comment type="caution">
    <text evidence="2">The sequence shown here is derived from an EMBL/GenBank/DDBJ whole genome shotgun (WGS) entry which is preliminary data.</text>
</comment>
<dbReference type="InterPro" id="IPR019734">
    <property type="entry name" value="TPR_rpt"/>
</dbReference>
<dbReference type="SUPFAM" id="SSF48452">
    <property type="entry name" value="TPR-like"/>
    <property type="match status" value="1"/>
</dbReference>
<dbReference type="SUPFAM" id="SSF50494">
    <property type="entry name" value="Trypsin-like serine proteases"/>
    <property type="match status" value="1"/>
</dbReference>
<feature type="repeat" description="TPR" evidence="1">
    <location>
        <begin position="432"/>
        <end position="465"/>
    </location>
</feature>
<reference evidence="2" key="1">
    <citation type="submission" date="2023-05" db="EMBL/GenBank/DDBJ databases">
        <title>Anaerotaeda fermentans gen. nov., sp. nov., a novel anaerobic planctomycete of the new family within the order Sedimentisphaerales isolated from Taman Peninsula, Russia.</title>
        <authorList>
            <person name="Khomyakova M.A."/>
            <person name="Merkel A.Y."/>
            <person name="Slobodkin A.I."/>
        </authorList>
    </citation>
    <scope>NUCLEOTIDE SEQUENCE</scope>
    <source>
        <strain evidence="2">M17dextr</strain>
    </source>
</reference>
<evidence type="ECO:0000313" key="2">
    <source>
        <dbReference type="EMBL" id="MDI6448564.1"/>
    </source>
</evidence>
<organism evidence="2 3">
    <name type="scientific">Anaerobaca lacustris</name>
    <dbReference type="NCBI Taxonomy" id="3044600"/>
    <lineage>
        <taxon>Bacteria</taxon>
        <taxon>Pseudomonadati</taxon>
        <taxon>Planctomycetota</taxon>
        <taxon>Phycisphaerae</taxon>
        <taxon>Sedimentisphaerales</taxon>
        <taxon>Anaerobacaceae</taxon>
        <taxon>Anaerobaca</taxon>
    </lineage>
</organism>
<dbReference type="PANTHER" id="PTHR12558:SF13">
    <property type="entry name" value="CELL DIVISION CYCLE PROTEIN 27 HOMOLOG"/>
    <property type="match status" value="1"/>
</dbReference>
<dbReference type="InterPro" id="IPR043504">
    <property type="entry name" value="Peptidase_S1_PA_chymotrypsin"/>
</dbReference>
<keyword evidence="1" id="KW-0802">TPR repeat</keyword>
<dbReference type="EMBL" id="JASCXX010000005">
    <property type="protein sequence ID" value="MDI6448564.1"/>
    <property type="molecule type" value="Genomic_DNA"/>
</dbReference>
<dbReference type="AlphaFoldDB" id="A0AAW6TXX0"/>
<gene>
    <name evidence="2" type="ORF">QJ522_05875</name>
</gene>
<name>A0AAW6TXX0_9BACT</name>
<accession>A0AAW6TXX0</accession>
<evidence type="ECO:0000313" key="3">
    <source>
        <dbReference type="Proteomes" id="UP001431776"/>
    </source>
</evidence>
<dbReference type="InterPro" id="IPR011990">
    <property type="entry name" value="TPR-like_helical_dom_sf"/>
</dbReference>
<dbReference type="InterPro" id="IPR009003">
    <property type="entry name" value="Peptidase_S1_PA"/>
</dbReference>
<dbReference type="PROSITE" id="PS50005">
    <property type="entry name" value="TPR"/>
    <property type="match status" value="2"/>
</dbReference>
<dbReference type="RefSeq" id="WP_349243975.1">
    <property type="nucleotide sequence ID" value="NZ_JASCXX010000005.1"/>
</dbReference>
<dbReference type="SMART" id="SM00028">
    <property type="entry name" value="TPR"/>
    <property type="match status" value="3"/>
</dbReference>
<dbReference type="Pfam" id="PF14559">
    <property type="entry name" value="TPR_19"/>
    <property type="match status" value="1"/>
</dbReference>
<dbReference type="Pfam" id="PF13432">
    <property type="entry name" value="TPR_16"/>
    <property type="match status" value="1"/>
</dbReference>
<dbReference type="Gene3D" id="1.25.40.10">
    <property type="entry name" value="Tetratricopeptide repeat domain"/>
    <property type="match status" value="1"/>
</dbReference>
<dbReference type="Gene3D" id="2.40.10.10">
    <property type="entry name" value="Trypsin-like serine proteases"/>
    <property type="match status" value="1"/>
</dbReference>